<dbReference type="InterPro" id="IPR007433">
    <property type="entry name" value="DUF481"/>
</dbReference>
<keyword evidence="3" id="KW-1185">Reference proteome</keyword>
<evidence type="ECO:0000313" key="3">
    <source>
        <dbReference type="Proteomes" id="UP000534783"/>
    </source>
</evidence>
<evidence type="ECO:0000256" key="1">
    <source>
        <dbReference type="SAM" id="SignalP"/>
    </source>
</evidence>
<gene>
    <name evidence="2" type="ORF">MNODULE_13505</name>
</gene>
<proteinExistence type="predicted"/>
<reference evidence="2 3" key="1">
    <citation type="journal article" date="2020" name="Nature">
        <title>Bacterial chemolithoautotrophy via manganese oxidation.</title>
        <authorList>
            <person name="Yu H."/>
            <person name="Leadbetter J.R."/>
        </authorList>
    </citation>
    <scope>NUCLEOTIDE SEQUENCE [LARGE SCALE GENOMIC DNA]</scope>
    <source>
        <strain evidence="2 3">Mn-1</strain>
    </source>
</reference>
<evidence type="ECO:0000313" key="2">
    <source>
        <dbReference type="EMBL" id="NKE71758.1"/>
    </source>
</evidence>
<keyword evidence="1" id="KW-0732">Signal</keyword>
<dbReference type="RefSeq" id="WP_168060680.1">
    <property type="nucleotide sequence ID" value="NZ_VTOW01000002.1"/>
</dbReference>
<protein>
    <submittedName>
        <fullName evidence="2">DUF481 domain-containing protein</fullName>
    </submittedName>
</protein>
<name>A0A7X6DQX3_9BACT</name>
<dbReference type="Pfam" id="PF04338">
    <property type="entry name" value="DUF481"/>
    <property type="match status" value="1"/>
</dbReference>
<dbReference type="AlphaFoldDB" id="A0A7X6DQX3"/>
<comment type="caution">
    <text evidence="2">The sequence shown here is derived from an EMBL/GenBank/DDBJ whole genome shotgun (WGS) entry which is preliminary data.</text>
</comment>
<sequence length="242" mass="27364">MKQLIRNVVLFSFLMLIVSPLAAQEIPPWRGNLELSFVETSGNTNAETLVVAGKAERTFEASKLWGEVRALYGKSEGVTSDKNWIGILKYDRNITEQTYGFLSQTVERNTPKGIEARYITLTGLGRYFIKTAADTLRAEAGLGYTRENQVRPLDDNGFATARLFGGYIHAFTEKTRFEQTAEYTPSLQEPKDYLINEESAFITNLMGNLAFKISYAVLYDNRPPVGFGKYDRLFKTALLYTF</sequence>
<organism evidence="2 3">
    <name type="scientific">Candidatus Manganitrophus noduliformans</name>
    <dbReference type="NCBI Taxonomy" id="2606439"/>
    <lineage>
        <taxon>Bacteria</taxon>
        <taxon>Pseudomonadati</taxon>
        <taxon>Nitrospirota</taxon>
        <taxon>Nitrospiria</taxon>
        <taxon>Candidatus Troglogloeales</taxon>
        <taxon>Candidatus Manganitrophaceae</taxon>
        <taxon>Candidatus Manganitrophus</taxon>
    </lineage>
</organism>
<dbReference type="Proteomes" id="UP000534783">
    <property type="component" value="Unassembled WGS sequence"/>
</dbReference>
<accession>A0A7X6DQX3</accession>
<feature type="signal peptide" evidence="1">
    <location>
        <begin position="1"/>
        <end position="23"/>
    </location>
</feature>
<feature type="chain" id="PRO_5030893572" evidence="1">
    <location>
        <begin position="24"/>
        <end position="242"/>
    </location>
</feature>
<dbReference type="EMBL" id="VTOW01000002">
    <property type="protein sequence ID" value="NKE71758.1"/>
    <property type="molecule type" value="Genomic_DNA"/>
</dbReference>